<dbReference type="OMA" id="TATCEIY"/>
<dbReference type="RefSeq" id="NP_001379811.1">
    <property type="nucleotide sequence ID" value="NM_001392247.1"/>
</dbReference>
<dbReference type="Bgee" id="WBGene00006058">
    <property type="expression patterns" value="Expressed in material anatomical entity and 3 other cell types or tissues"/>
</dbReference>
<feature type="transmembrane region" description="Helical" evidence="2">
    <location>
        <begin position="12"/>
        <end position="40"/>
    </location>
</feature>
<sequence>MSLTKDGSVAVTILQAIIFIQFGLCVAITILTTVGISFGYPVASHYLMALLQALVAIPGIVYIVTQTNIWVAVYISFQVVTAACEVYWLVYLIFDNQPAGSWIALAIITAVNILAAVVGVWFRKTALNLPCLDKKTKKAGDAKKEKPKMKAPSTSMSDIEKSKSRAASKSNSSSSIKSIKKSPTEKSENTDRSSKGSLKIRKNKNSKSVSMPLDSRETTSITFKTSNVSED</sequence>
<evidence type="ECO:0000256" key="1">
    <source>
        <dbReference type="SAM" id="MobiDB-lite"/>
    </source>
</evidence>
<keyword evidence="2" id="KW-0812">Transmembrane</keyword>
<feature type="transmembrane region" description="Helical" evidence="2">
    <location>
        <begin position="71"/>
        <end position="94"/>
    </location>
</feature>
<keyword evidence="2" id="KW-0472">Membrane</keyword>
<dbReference type="CTD" id="172125"/>
<evidence type="ECO:0000313" key="5">
    <source>
        <dbReference type="WormBase" id="F54C1.9"/>
    </source>
</evidence>
<accession>Q9TXJ7</accession>
<keyword evidence="2" id="KW-1133">Transmembrane helix</keyword>
<feature type="compositionally biased region" description="Polar residues" evidence="1">
    <location>
        <begin position="218"/>
        <end position="231"/>
    </location>
</feature>
<dbReference type="STRING" id="6239.F54C1.9.1"/>
<feature type="transmembrane region" description="Helical" evidence="2">
    <location>
        <begin position="100"/>
        <end position="122"/>
    </location>
</feature>
<dbReference type="InParanoid" id="Q9TXJ7"/>
<dbReference type="FunCoup" id="Q9TXJ7">
    <property type="interactions" value="1522"/>
</dbReference>
<dbReference type="AlphaFoldDB" id="Q9TXJ7"/>
<feature type="compositionally biased region" description="Low complexity" evidence="1">
    <location>
        <begin position="165"/>
        <end position="177"/>
    </location>
</feature>
<dbReference type="UCSC" id="F54C1.9">
    <property type="organism name" value="c. elegans"/>
</dbReference>
<proteinExistence type="evidence at protein level"/>
<keyword evidence="4" id="KW-1185">Reference proteome</keyword>
<keyword evidence="6" id="KW-1267">Proteomics identification</keyword>
<feature type="transmembrane region" description="Helical" evidence="2">
    <location>
        <begin position="46"/>
        <end position="64"/>
    </location>
</feature>
<evidence type="ECO:0007829" key="6">
    <source>
        <dbReference type="PeptideAtlas" id="Q9TXJ7"/>
    </source>
</evidence>
<protein>
    <submittedName>
        <fullName evidence="3">Sperm Specific Transcript</fullName>
    </submittedName>
</protein>
<dbReference type="KEGG" id="cel:CELE_F54C1.9"/>
<dbReference type="AGR" id="WB:WBGene00006058"/>
<dbReference type="EMBL" id="BX284601">
    <property type="protein sequence ID" value="CCD67551.1"/>
    <property type="molecule type" value="Genomic_DNA"/>
</dbReference>
<evidence type="ECO:0000313" key="4">
    <source>
        <dbReference type="Proteomes" id="UP000001940"/>
    </source>
</evidence>
<evidence type="ECO:0000256" key="2">
    <source>
        <dbReference type="SAM" id="Phobius"/>
    </source>
</evidence>
<evidence type="ECO:0000313" key="3">
    <source>
        <dbReference type="EMBL" id="CCD67551.1"/>
    </source>
</evidence>
<dbReference type="HOGENOM" id="CLU_1200759_0_0_1"/>
<feature type="region of interest" description="Disordered" evidence="1">
    <location>
        <begin position="138"/>
        <end position="231"/>
    </location>
</feature>
<dbReference type="eggNOG" id="ENOG502TGT1">
    <property type="taxonomic scope" value="Eukaryota"/>
</dbReference>
<dbReference type="OrthoDB" id="5836060at2759"/>
<name>Q9TXJ7_CAEEL</name>
<reference evidence="3 4" key="1">
    <citation type="journal article" date="1998" name="Science">
        <title>Genome sequence of the nematode C. elegans: a platform for investigating biology.</title>
        <authorList>
            <consortium name="The C. elegans sequencing consortium"/>
            <person name="Sulson J.E."/>
            <person name="Waterston R."/>
        </authorList>
    </citation>
    <scope>NUCLEOTIDE SEQUENCE [LARGE SCALE GENOMIC DNA]</scope>
    <source>
        <strain evidence="3 4">Bristol N2</strain>
    </source>
</reference>
<organism evidence="3 4">
    <name type="scientific">Caenorhabditis elegans</name>
    <dbReference type="NCBI Taxonomy" id="6239"/>
    <lineage>
        <taxon>Eukaryota</taxon>
        <taxon>Metazoa</taxon>
        <taxon>Ecdysozoa</taxon>
        <taxon>Nematoda</taxon>
        <taxon>Chromadorea</taxon>
        <taxon>Rhabditida</taxon>
        <taxon>Rhabditina</taxon>
        <taxon>Rhabditomorpha</taxon>
        <taxon>Rhabditoidea</taxon>
        <taxon>Rhabditidae</taxon>
        <taxon>Peloderinae</taxon>
        <taxon>Caenorhabditis</taxon>
    </lineage>
</organism>
<dbReference type="WormBase" id="F54C1.9">
    <property type="protein sequence ID" value="CE23768"/>
    <property type="gene ID" value="WBGene00006058"/>
    <property type="gene designation" value="sst-20"/>
</dbReference>
<feature type="compositionally biased region" description="Basic and acidic residues" evidence="1">
    <location>
        <begin position="182"/>
        <end position="194"/>
    </location>
</feature>
<dbReference type="GeneID" id="172125"/>
<dbReference type="PaxDb" id="6239-F54C1.9"/>
<gene>
    <name evidence="3 5" type="primary">sst-20</name>
    <name evidence="3" type="ORF">CELE_F54C1.9</name>
    <name evidence="5" type="ORF">F54C1.9</name>
</gene>
<dbReference type="Proteomes" id="UP000001940">
    <property type="component" value="Chromosome I"/>
</dbReference>
<dbReference type="PeptideAtlas" id="Q9TXJ7"/>